<sequence>MKFIKNIAVCVFALLGAQQAFAYNCSGTAQYSDGSSYSNGAIVKNNNSAYQCTVGGWCSVGGPYAPGDGWAWSNAWNSLGACNGTGGGNSSSSSSSSVSSSSSSSNNNGSNNGSCPQWSSSAVYYTGDVVVYGGSYYIAEHDNPGYDPTISTWFWDPTSSCPGGNGGGSSSSTPSGNGFSAIVSEAQFNQMFPNRNTFYTYAGLVNAAATFPAFSTRGNLTTQKREAAAALANFSHETSGLYYINEIAQGTYCSGTATACGVCAAGKKYYGRGPIQLSWNYNYCTAGQALGLDLWSNPDQVAQNPTTAWRTALWFWMTQSGAGYRPAHDSMVNGNGFGETIRTINGSLECNGGNPGQVQSRINTYLDFTQILGTTPGNNLDC</sequence>
<feature type="domain" description="Chitin-binding type-3" evidence="6">
    <location>
        <begin position="115"/>
        <end position="158"/>
    </location>
</feature>
<dbReference type="CDD" id="cd00325">
    <property type="entry name" value="chitinase_GH19"/>
    <property type="match status" value="1"/>
</dbReference>
<dbReference type="InterPro" id="IPR036573">
    <property type="entry name" value="CBM_sf_5/12"/>
</dbReference>
<dbReference type="SMART" id="SM00495">
    <property type="entry name" value="ChtBD3"/>
    <property type="match status" value="2"/>
</dbReference>
<dbReference type="PANTHER" id="PTHR22595:SF79">
    <property type="entry name" value="CHITINASE 12"/>
    <property type="match status" value="1"/>
</dbReference>
<keyword evidence="8" id="KW-1185">Reference proteome</keyword>
<feature type="region of interest" description="Disordered" evidence="4">
    <location>
        <begin position="93"/>
        <end position="114"/>
    </location>
</feature>
<evidence type="ECO:0000313" key="7">
    <source>
        <dbReference type="EMBL" id="MFC3154114.1"/>
    </source>
</evidence>
<dbReference type="RefSeq" id="WP_382414223.1">
    <property type="nucleotide sequence ID" value="NZ_AP031500.1"/>
</dbReference>
<dbReference type="InterPro" id="IPR023346">
    <property type="entry name" value="Lysozyme-like_dom_sf"/>
</dbReference>
<dbReference type="PANTHER" id="PTHR22595">
    <property type="entry name" value="CHITINASE-RELATED"/>
    <property type="match status" value="1"/>
</dbReference>
<dbReference type="InterPro" id="IPR000726">
    <property type="entry name" value="Glyco_hydro_19_cat"/>
</dbReference>
<evidence type="ECO:0000256" key="1">
    <source>
        <dbReference type="ARBA" id="ARBA00022801"/>
    </source>
</evidence>
<feature type="chain" id="PRO_5046516274" evidence="5">
    <location>
        <begin position="23"/>
        <end position="382"/>
    </location>
</feature>
<dbReference type="InterPro" id="IPR003610">
    <property type="entry name" value="CBM5/12"/>
</dbReference>
<dbReference type="Gene3D" id="2.10.10.90">
    <property type="match status" value="1"/>
</dbReference>
<dbReference type="GO" id="GO:0016787">
    <property type="term" value="F:hydrolase activity"/>
    <property type="evidence" value="ECO:0007669"/>
    <property type="project" value="UniProtKB-KW"/>
</dbReference>
<reference evidence="8" key="1">
    <citation type="journal article" date="2019" name="Int. J. Syst. Evol. Microbiol.">
        <title>The Global Catalogue of Microorganisms (GCM) 10K type strain sequencing project: providing services to taxonomists for standard genome sequencing and annotation.</title>
        <authorList>
            <consortium name="The Broad Institute Genomics Platform"/>
            <consortium name="The Broad Institute Genome Sequencing Center for Infectious Disease"/>
            <person name="Wu L."/>
            <person name="Ma J."/>
        </authorList>
    </citation>
    <scope>NUCLEOTIDE SEQUENCE [LARGE SCALE GENOMIC DNA]</scope>
    <source>
        <strain evidence="8">KCTC 52141</strain>
    </source>
</reference>
<protein>
    <submittedName>
        <fullName evidence="7">Glycoside hydrolase family 19 protein</fullName>
    </submittedName>
</protein>
<dbReference type="EMBL" id="JBHRTL010000004">
    <property type="protein sequence ID" value="MFC3154114.1"/>
    <property type="molecule type" value="Genomic_DNA"/>
</dbReference>
<evidence type="ECO:0000256" key="3">
    <source>
        <dbReference type="ARBA" id="ARBA00023157"/>
    </source>
</evidence>
<dbReference type="SUPFAM" id="SSF53955">
    <property type="entry name" value="Lysozyme-like"/>
    <property type="match status" value="1"/>
</dbReference>
<keyword evidence="2" id="KW-0611">Plant defense</keyword>
<evidence type="ECO:0000256" key="2">
    <source>
        <dbReference type="ARBA" id="ARBA00022821"/>
    </source>
</evidence>
<feature type="signal peptide" evidence="5">
    <location>
        <begin position="1"/>
        <end position="22"/>
    </location>
</feature>
<dbReference type="Pfam" id="PF00182">
    <property type="entry name" value="Glyco_hydro_19"/>
    <property type="match status" value="1"/>
</dbReference>
<evidence type="ECO:0000313" key="8">
    <source>
        <dbReference type="Proteomes" id="UP001595548"/>
    </source>
</evidence>
<name>A0ABV7HJR5_9GAMM</name>
<proteinExistence type="predicted"/>
<keyword evidence="5" id="KW-0732">Signal</keyword>
<dbReference type="Gene3D" id="1.10.530.10">
    <property type="match status" value="1"/>
</dbReference>
<evidence type="ECO:0000256" key="4">
    <source>
        <dbReference type="SAM" id="MobiDB-lite"/>
    </source>
</evidence>
<dbReference type="SUPFAM" id="SSF51055">
    <property type="entry name" value="Carbohydrate binding domain"/>
    <property type="match status" value="1"/>
</dbReference>
<dbReference type="Gene3D" id="3.30.20.10">
    <property type="entry name" value="Endochitinase, domain 2"/>
    <property type="match status" value="1"/>
</dbReference>
<keyword evidence="1 7" id="KW-0378">Hydrolase</keyword>
<dbReference type="Proteomes" id="UP001595548">
    <property type="component" value="Unassembled WGS sequence"/>
</dbReference>
<feature type="domain" description="Chitin-binding type-3" evidence="6">
    <location>
        <begin position="28"/>
        <end position="75"/>
    </location>
</feature>
<gene>
    <name evidence="7" type="ORF">ACFOEB_02795</name>
</gene>
<evidence type="ECO:0000259" key="6">
    <source>
        <dbReference type="SMART" id="SM00495"/>
    </source>
</evidence>
<organism evidence="7 8">
    <name type="scientific">Gilvimarinus japonicus</name>
    <dbReference type="NCBI Taxonomy" id="1796469"/>
    <lineage>
        <taxon>Bacteria</taxon>
        <taxon>Pseudomonadati</taxon>
        <taxon>Pseudomonadota</taxon>
        <taxon>Gammaproteobacteria</taxon>
        <taxon>Cellvibrionales</taxon>
        <taxon>Cellvibrionaceae</taxon>
        <taxon>Gilvimarinus</taxon>
    </lineage>
</organism>
<evidence type="ECO:0000256" key="5">
    <source>
        <dbReference type="SAM" id="SignalP"/>
    </source>
</evidence>
<accession>A0ABV7HJR5</accession>
<comment type="caution">
    <text evidence="7">The sequence shown here is derived from an EMBL/GenBank/DDBJ whole genome shotgun (WGS) entry which is preliminary data.</text>
</comment>
<keyword evidence="3" id="KW-1015">Disulfide bond</keyword>